<name>A0AB39P208_9ACTN</name>
<sequence length="64" mass="7060">MNKGLTTDAAEAAVRHVRFSRLPERVRFEDMTEEVEAGPAGGLNAYDPEGSWKFYSCLALDLGL</sequence>
<dbReference type="EMBL" id="CP163435">
    <property type="protein sequence ID" value="XDQ24221.1"/>
    <property type="molecule type" value="Genomic_DNA"/>
</dbReference>
<protein>
    <submittedName>
        <fullName evidence="1">Uncharacterized protein</fullName>
    </submittedName>
</protein>
<dbReference type="AlphaFoldDB" id="A0AB39P208"/>
<accession>A0AB39P208</accession>
<evidence type="ECO:0000313" key="1">
    <source>
        <dbReference type="EMBL" id="XDQ24221.1"/>
    </source>
</evidence>
<organism evidence="1">
    <name type="scientific">Streptomyces sp. R21</name>
    <dbReference type="NCBI Taxonomy" id="3238627"/>
    <lineage>
        <taxon>Bacteria</taxon>
        <taxon>Bacillati</taxon>
        <taxon>Actinomycetota</taxon>
        <taxon>Actinomycetes</taxon>
        <taxon>Kitasatosporales</taxon>
        <taxon>Streptomycetaceae</taxon>
        <taxon>Streptomyces</taxon>
    </lineage>
</organism>
<dbReference type="RefSeq" id="WP_369230671.1">
    <property type="nucleotide sequence ID" value="NZ_CP163435.1"/>
</dbReference>
<proteinExistence type="predicted"/>
<gene>
    <name evidence="1" type="ORF">AB5J56_05680</name>
</gene>
<reference evidence="1" key="1">
    <citation type="submission" date="2024-07" db="EMBL/GenBank/DDBJ databases">
        <authorList>
            <person name="Yu S.T."/>
        </authorList>
    </citation>
    <scope>NUCLEOTIDE SEQUENCE</scope>
    <source>
        <strain evidence="1">R21</strain>
    </source>
</reference>